<feature type="compositionally biased region" description="Polar residues" evidence="1">
    <location>
        <begin position="61"/>
        <end position="70"/>
    </location>
</feature>
<evidence type="ECO:0000259" key="3">
    <source>
        <dbReference type="Pfam" id="PF06916"/>
    </source>
</evidence>
<protein>
    <recommendedName>
        <fullName evidence="3">DUF1279 domain-containing protein</fullName>
    </recommendedName>
</protein>
<dbReference type="Pfam" id="PF06916">
    <property type="entry name" value="FAM210A-B_dom"/>
    <property type="match status" value="1"/>
</dbReference>
<evidence type="ECO:0000256" key="1">
    <source>
        <dbReference type="SAM" id="MobiDB-lite"/>
    </source>
</evidence>
<comment type="caution">
    <text evidence="4">The sequence shown here is derived from an EMBL/GenBank/DDBJ whole genome shotgun (WGS) entry which is preliminary data.</text>
</comment>
<keyword evidence="2" id="KW-0472">Membrane</keyword>
<reference evidence="4" key="2">
    <citation type="submission" date="2021-05" db="EMBL/GenBank/DDBJ databases">
        <authorList>
            <person name="Pain A."/>
        </authorList>
    </citation>
    <scope>NUCLEOTIDE SEQUENCE</scope>
    <source>
        <strain evidence="4">1802A</strain>
    </source>
</reference>
<accession>A0AAD9GJC0</accession>
<keyword evidence="2" id="KW-1133">Transmembrane helix</keyword>
<feature type="region of interest" description="Disordered" evidence="1">
    <location>
        <begin position="48"/>
        <end position="70"/>
    </location>
</feature>
<dbReference type="AlphaFoldDB" id="A0AAD9GJC0"/>
<feature type="compositionally biased region" description="Basic and acidic residues" evidence="1">
    <location>
        <begin position="48"/>
        <end position="60"/>
    </location>
</feature>
<evidence type="ECO:0000313" key="5">
    <source>
        <dbReference type="Proteomes" id="UP001195914"/>
    </source>
</evidence>
<dbReference type="InterPro" id="IPR009688">
    <property type="entry name" value="FAM210A/B-like_dom"/>
</dbReference>
<dbReference type="Proteomes" id="UP001195914">
    <property type="component" value="Unassembled WGS sequence"/>
</dbReference>
<feature type="transmembrane region" description="Helical" evidence="2">
    <location>
        <begin position="176"/>
        <end position="197"/>
    </location>
</feature>
<keyword evidence="5" id="KW-1185">Reference proteome</keyword>
<evidence type="ECO:0000313" key="4">
    <source>
        <dbReference type="EMBL" id="KAK1939537.1"/>
    </source>
</evidence>
<reference evidence="4" key="1">
    <citation type="journal article" date="2014" name="Nucleic Acids Res.">
        <title>The evolutionary dynamics of variant antigen genes in Babesia reveal a history of genomic innovation underlying host-parasite interaction.</title>
        <authorList>
            <person name="Jackson A.P."/>
            <person name="Otto T.D."/>
            <person name="Darby A."/>
            <person name="Ramaprasad A."/>
            <person name="Xia D."/>
            <person name="Echaide I.E."/>
            <person name="Farber M."/>
            <person name="Gahlot S."/>
            <person name="Gamble J."/>
            <person name="Gupta D."/>
            <person name="Gupta Y."/>
            <person name="Jackson L."/>
            <person name="Malandrin L."/>
            <person name="Malas T.B."/>
            <person name="Moussa E."/>
            <person name="Nair M."/>
            <person name="Reid A.J."/>
            <person name="Sanders M."/>
            <person name="Sharma J."/>
            <person name="Tracey A."/>
            <person name="Quail M.A."/>
            <person name="Weir W."/>
            <person name="Wastling J.M."/>
            <person name="Hall N."/>
            <person name="Willadsen P."/>
            <person name="Lingelbach K."/>
            <person name="Shiels B."/>
            <person name="Tait A."/>
            <person name="Berriman M."/>
            <person name="Allred D.R."/>
            <person name="Pain A."/>
        </authorList>
    </citation>
    <scope>NUCLEOTIDE SEQUENCE</scope>
    <source>
        <strain evidence="4">1802A</strain>
    </source>
</reference>
<sequence>MKAPYGRITSIWTGRLQNTLLERSNPIWHQQQRMLTCSKELNKVVEDRNNTQNTSKEHKLASQSSDPMACQSTTKGWEDVLRQKKTLQRAMARFKSRLELFKIYTRYRERRKVFRSLAAIKRYMSEKRLKFGAIAKNPERLKRLRMLKGKMAEKSAAFRLSAAFAIKKYGKLGAGIYFGVYIVTLILMNILTFNGYLSADDLRRMLEKVHMNHFKLPDIDSGVARFTVAYLATKALEPLRFLVSLILIMGVNRVLKR</sequence>
<evidence type="ECO:0000256" key="2">
    <source>
        <dbReference type="SAM" id="Phobius"/>
    </source>
</evidence>
<feature type="transmembrane region" description="Helical" evidence="2">
    <location>
        <begin position="238"/>
        <end position="255"/>
    </location>
</feature>
<organism evidence="4 5">
    <name type="scientific">Babesia divergens</name>
    <dbReference type="NCBI Taxonomy" id="32595"/>
    <lineage>
        <taxon>Eukaryota</taxon>
        <taxon>Sar</taxon>
        <taxon>Alveolata</taxon>
        <taxon>Apicomplexa</taxon>
        <taxon>Aconoidasida</taxon>
        <taxon>Piroplasmida</taxon>
        <taxon>Babesiidae</taxon>
        <taxon>Babesia</taxon>
    </lineage>
</organism>
<feature type="domain" description="DUF1279" evidence="3">
    <location>
        <begin position="166"/>
        <end position="248"/>
    </location>
</feature>
<name>A0AAD9GJC0_BABDI</name>
<keyword evidence="2" id="KW-0812">Transmembrane</keyword>
<gene>
    <name evidence="4" type="ORF">X943_000839</name>
</gene>
<proteinExistence type="predicted"/>
<dbReference type="EMBL" id="JAHBMH010000007">
    <property type="protein sequence ID" value="KAK1939537.1"/>
    <property type="molecule type" value="Genomic_DNA"/>
</dbReference>